<sequence>MGATKDDVVRLRAVRKVFGTRRNGVAALDGVSIGFEPGGFTAIMGPSGSGKTTFLHCAAGLERPTSGSVVLDGHDLTGMGERALT</sequence>
<dbReference type="Pfam" id="PF00005">
    <property type="entry name" value="ABC_tran"/>
    <property type="match status" value="1"/>
</dbReference>
<evidence type="ECO:0000259" key="2">
    <source>
        <dbReference type="Pfam" id="PF00005"/>
    </source>
</evidence>
<evidence type="ECO:0000313" key="3">
    <source>
        <dbReference type="EMBL" id="MFD0853663.1"/>
    </source>
</evidence>
<keyword evidence="4" id="KW-1185">Reference proteome</keyword>
<keyword evidence="1" id="KW-0813">Transport</keyword>
<keyword evidence="3" id="KW-0547">Nucleotide-binding</keyword>
<dbReference type="PANTHER" id="PTHR42788">
    <property type="entry name" value="TAURINE IMPORT ATP-BINDING PROTEIN-RELATED"/>
    <property type="match status" value="1"/>
</dbReference>
<keyword evidence="3" id="KW-0067">ATP-binding</keyword>
<dbReference type="Gene3D" id="3.40.50.300">
    <property type="entry name" value="P-loop containing nucleotide triphosphate hydrolases"/>
    <property type="match status" value="1"/>
</dbReference>
<dbReference type="InterPro" id="IPR027417">
    <property type="entry name" value="P-loop_NTPase"/>
</dbReference>
<organism evidence="3 4">
    <name type="scientific">Actinomadura adrarensis</name>
    <dbReference type="NCBI Taxonomy" id="1819600"/>
    <lineage>
        <taxon>Bacteria</taxon>
        <taxon>Bacillati</taxon>
        <taxon>Actinomycetota</taxon>
        <taxon>Actinomycetes</taxon>
        <taxon>Streptosporangiales</taxon>
        <taxon>Thermomonosporaceae</taxon>
        <taxon>Actinomadura</taxon>
    </lineage>
</organism>
<dbReference type="PANTHER" id="PTHR42788:SF13">
    <property type="entry name" value="ALIPHATIC SULFONATES IMPORT ATP-BINDING PROTEIN SSUB"/>
    <property type="match status" value="1"/>
</dbReference>
<comment type="caution">
    <text evidence="3">The sequence shown here is derived from an EMBL/GenBank/DDBJ whole genome shotgun (WGS) entry which is preliminary data.</text>
</comment>
<evidence type="ECO:0000313" key="4">
    <source>
        <dbReference type="Proteomes" id="UP001597083"/>
    </source>
</evidence>
<feature type="domain" description="ABC transporter" evidence="2">
    <location>
        <begin position="28"/>
        <end position="78"/>
    </location>
</feature>
<dbReference type="EMBL" id="JBHTIR010002355">
    <property type="protein sequence ID" value="MFD0853663.1"/>
    <property type="molecule type" value="Genomic_DNA"/>
</dbReference>
<dbReference type="GO" id="GO:0005524">
    <property type="term" value="F:ATP binding"/>
    <property type="evidence" value="ECO:0007669"/>
    <property type="project" value="UniProtKB-KW"/>
</dbReference>
<dbReference type="InterPro" id="IPR050166">
    <property type="entry name" value="ABC_transporter_ATP-bind"/>
</dbReference>
<dbReference type="Proteomes" id="UP001597083">
    <property type="component" value="Unassembled WGS sequence"/>
</dbReference>
<dbReference type="InterPro" id="IPR003439">
    <property type="entry name" value="ABC_transporter-like_ATP-bd"/>
</dbReference>
<protein>
    <submittedName>
        <fullName evidence="3">ATP-binding cassette domain-containing protein</fullName>
    </submittedName>
</protein>
<dbReference type="SUPFAM" id="SSF52540">
    <property type="entry name" value="P-loop containing nucleoside triphosphate hydrolases"/>
    <property type="match status" value="1"/>
</dbReference>
<feature type="non-terminal residue" evidence="3">
    <location>
        <position position="85"/>
    </location>
</feature>
<reference evidence="4" key="1">
    <citation type="journal article" date="2019" name="Int. J. Syst. Evol. Microbiol.">
        <title>The Global Catalogue of Microorganisms (GCM) 10K type strain sequencing project: providing services to taxonomists for standard genome sequencing and annotation.</title>
        <authorList>
            <consortium name="The Broad Institute Genomics Platform"/>
            <consortium name="The Broad Institute Genome Sequencing Center for Infectious Disease"/>
            <person name="Wu L."/>
            <person name="Ma J."/>
        </authorList>
    </citation>
    <scope>NUCLEOTIDE SEQUENCE [LARGE SCALE GENOMIC DNA]</scope>
    <source>
        <strain evidence="4">JCM 31696</strain>
    </source>
</reference>
<gene>
    <name evidence="3" type="ORF">ACFQ07_15605</name>
</gene>
<name>A0ABW3CGQ1_9ACTN</name>
<accession>A0ABW3CGQ1</accession>
<evidence type="ECO:0000256" key="1">
    <source>
        <dbReference type="ARBA" id="ARBA00022448"/>
    </source>
</evidence>
<proteinExistence type="predicted"/>